<name>A0ABY8A138_9ACTN</name>
<sequence length="77" mass="8300">MTRTCCGRERGYIDKGRVYAAEERKGRLCPWCIAAPERGALGVGAARAGHGAHHARAGVRRAHSRSGPARLSSQSRM</sequence>
<reference evidence="3 4" key="1">
    <citation type="submission" date="2022-03" db="EMBL/GenBank/DDBJ databases">
        <title>Streptomyces yunnanensis P86,complete genome.</title>
        <authorList>
            <person name="Chen S."/>
            <person name="Zhang Q."/>
        </authorList>
    </citation>
    <scope>NUCLEOTIDE SEQUENCE [LARGE SCALE GENOMIC DNA]</scope>
    <source>
        <strain evidence="3 4">P86</strain>
    </source>
</reference>
<accession>A0ABY8A138</accession>
<evidence type="ECO:0000313" key="3">
    <source>
        <dbReference type="EMBL" id="WEB38615.1"/>
    </source>
</evidence>
<feature type="compositionally biased region" description="Basic residues" evidence="2">
    <location>
        <begin position="50"/>
        <end position="64"/>
    </location>
</feature>
<evidence type="ECO:0000256" key="2">
    <source>
        <dbReference type="SAM" id="MobiDB-lite"/>
    </source>
</evidence>
<comment type="similarity">
    <text evidence="1">Belongs to the UPF0167 family.</text>
</comment>
<protein>
    <submittedName>
        <fullName evidence="3">CbrC family protein</fullName>
    </submittedName>
</protein>
<dbReference type="Pfam" id="PF03691">
    <property type="entry name" value="UPF0167"/>
    <property type="match status" value="1"/>
</dbReference>
<feature type="region of interest" description="Disordered" evidence="2">
    <location>
        <begin position="49"/>
        <end position="77"/>
    </location>
</feature>
<gene>
    <name evidence="3" type="ORF">MOV08_04425</name>
</gene>
<dbReference type="RefSeq" id="WP_275306363.1">
    <property type="nucleotide sequence ID" value="NZ_CP095749.1"/>
</dbReference>
<dbReference type="Proteomes" id="UP001218629">
    <property type="component" value="Chromosome"/>
</dbReference>
<evidence type="ECO:0000313" key="4">
    <source>
        <dbReference type="Proteomes" id="UP001218629"/>
    </source>
</evidence>
<proteinExistence type="inferred from homology"/>
<dbReference type="EMBL" id="CP095749">
    <property type="protein sequence ID" value="WEB38615.1"/>
    <property type="molecule type" value="Genomic_DNA"/>
</dbReference>
<keyword evidence="4" id="KW-1185">Reference proteome</keyword>
<organism evidence="3 4">
    <name type="scientific">Streptomyces yunnanensis</name>
    <dbReference type="NCBI Taxonomy" id="156453"/>
    <lineage>
        <taxon>Bacteria</taxon>
        <taxon>Bacillati</taxon>
        <taxon>Actinomycetota</taxon>
        <taxon>Actinomycetes</taxon>
        <taxon>Kitasatosporales</taxon>
        <taxon>Streptomycetaceae</taxon>
        <taxon>Streptomyces</taxon>
    </lineage>
</organism>
<evidence type="ECO:0000256" key="1">
    <source>
        <dbReference type="ARBA" id="ARBA00008525"/>
    </source>
</evidence>
<dbReference type="InterPro" id="IPR005363">
    <property type="entry name" value="UPF0167"/>
</dbReference>